<accession>A0A0N5AV04</accession>
<dbReference type="WBParaSite" id="SMUV_0000870501-mRNA-1">
    <property type="protein sequence ID" value="SMUV_0000870501-mRNA-1"/>
    <property type="gene ID" value="SMUV_0000870501"/>
</dbReference>
<name>A0A0N5AV04_9BILA</name>
<dbReference type="Gene3D" id="3.40.50.150">
    <property type="entry name" value="Vaccinia Virus protein VP39"/>
    <property type="match status" value="1"/>
</dbReference>
<evidence type="ECO:0000313" key="2">
    <source>
        <dbReference type="WBParaSite" id="SMUV_0000870501-mRNA-1"/>
    </source>
</evidence>
<sequence>MALKLADAEDRFLKLIDEVDPRNVAEFLNWINDSFVVVGGGTKQSLREKGDIMTTVLEDSLNNSVIEATALLRKLAVEIRTQVPQTAVFDSETTVWPKIGLDSDCKPETTIHVDSFLYDDDDVEDLAESGLISRNYCAKCGSRDVNCLTFISHSLGISQLRYMFTVLVPLNQAMRGRLILDIGSRLGAVLYAVYYYSGGTVNAVGIEMNSDLCKLQKKVIKENGMDNSLCVIEDDVRNQGDVVSKADVIVMNNVFSFFLPVSEQLKCFEFLHEHIKPGAVIISNPTMEELTESLSLPFEINYWLDKVNFISCFTFFVETELS</sequence>
<dbReference type="GO" id="GO:0008168">
    <property type="term" value="F:methyltransferase activity"/>
    <property type="evidence" value="ECO:0007669"/>
    <property type="project" value="TreeGrafter"/>
</dbReference>
<dbReference type="PANTHER" id="PTHR43675">
    <property type="entry name" value="ARSENITE METHYLTRANSFERASE"/>
    <property type="match status" value="1"/>
</dbReference>
<proteinExistence type="predicted"/>
<reference evidence="2" key="1">
    <citation type="submission" date="2017-02" db="UniProtKB">
        <authorList>
            <consortium name="WormBaseParasite"/>
        </authorList>
    </citation>
    <scope>IDENTIFICATION</scope>
</reference>
<dbReference type="STRING" id="451379.A0A0N5AV04"/>
<evidence type="ECO:0000313" key="1">
    <source>
        <dbReference type="Proteomes" id="UP000046393"/>
    </source>
</evidence>
<keyword evidence="1" id="KW-1185">Reference proteome</keyword>
<dbReference type="AlphaFoldDB" id="A0A0N5AV04"/>
<organism evidence="1 2">
    <name type="scientific">Syphacia muris</name>
    <dbReference type="NCBI Taxonomy" id="451379"/>
    <lineage>
        <taxon>Eukaryota</taxon>
        <taxon>Metazoa</taxon>
        <taxon>Ecdysozoa</taxon>
        <taxon>Nematoda</taxon>
        <taxon>Chromadorea</taxon>
        <taxon>Rhabditida</taxon>
        <taxon>Spirurina</taxon>
        <taxon>Oxyuridomorpha</taxon>
        <taxon>Oxyuroidea</taxon>
        <taxon>Oxyuridae</taxon>
        <taxon>Syphacia</taxon>
    </lineage>
</organism>
<protein>
    <submittedName>
        <fullName evidence="2">Methyltransf_11 domain-containing protein</fullName>
    </submittedName>
</protein>
<dbReference type="PANTHER" id="PTHR43675:SF1">
    <property type="entry name" value="RIKEN CDNA 2700097O09 GENE"/>
    <property type="match status" value="1"/>
</dbReference>
<dbReference type="SUPFAM" id="SSF53335">
    <property type="entry name" value="S-adenosyl-L-methionine-dependent methyltransferases"/>
    <property type="match status" value="1"/>
</dbReference>
<dbReference type="CDD" id="cd02440">
    <property type="entry name" value="AdoMet_MTases"/>
    <property type="match status" value="1"/>
</dbReference>
<dbReference type="InterPro" id="IPR029063">
    <property type="entry name" value="SAM-dependent_MTases_sf"/>
</dbReference>
<dbReference type="InterPro" id="IPR026669">
    <property type="entry name" value="Arsenite_MeTrfase-like"/>
</dbReference>
<dbReference type="Proteomes" id="UP000046393">
    <property type="component" value="Unplaced"/>
</dbReference>